<comment type="caution">
    <text evidence="9">Lacks conserved residue(s) required for the propagation of feature annotation.</text>
</comment>
<gene>
    <name evidence="9 11" type="primary">kdpA</name>
    <name evidence="10" type="ordered locus">STAUR_0217</name>
    <name evidence="11" type="ORF">STIAU_2789</name>
</gene>
<reference evidence="11 13" key="1">
    <citation type="submission" date="2006-04" db="EMBL/GenBank/DDBJ databases">
        <authorList>
            <person name="Nierman W.C."/>
        </authorList>
    </citation>
    <scope>NUCLEOTIDE SEQUENCE [LARGE SCALE GENOMIC DNA]</scope>
    <source>
        <strain evidence="11 13">DW4/3-1</strain>
    </source>
</reference>
<reference evidence="10 12" key="2">
    <citation type="journal article" date="2011" name="Mol. Biol. Evol.">
        <title>Comparative genomic analysis of fruiting body formation in Myxococcales.</title>
        <authorList>
            <person name="Huntley S."/>
            <person name="Hamann N."/>
            <person name="Wegener-Feldbrugge S."/>
            <person name="Treuner-Lange A."/>
            <person name="Kube M."/>
            <person name="Reinhardt R."/>
            <person name="Klages S."/>
            <person name="Muller R."/>
            <person name="Ronning C.M."/>
            <person name="Nierman W.C."/>
            <person name="Sogaard-Andersen L."/>
        </authorList>
    </citation>
    <scope>NUCLEOTIDE SEQUENCE [LARGE SCALE GENOMIC DNA]</scope>
    <source>
        <strain evidence="10 12">DW4/3-1</strain>
    </source>
</reference>
<keyword evidence="11" id="KW-0378">Hydrolase</keyword>
<keyword evidence="5 9" id="KW-0630">Potassium</keyword>
<keyword evidence="9" id="KW-0997">Cell inner membrane</keyword>
<feature type="transmembrane region" description="Helical" evidence="9">
    <location>
        <begin position="532"/>
        <end position="554"/>
    </location>
</feature>
<evidence type="ECO:0000256" key="5">
    <source>
        <dbReference type="ARBA" id="ARBA00022958"/>
    </source>
</evidence>
<evidence type="ECO:0000256" key="4">
    <source>
        <dbReference type="ARBA" id="ARBA00022692"/>
    </source>
</evidence>
<dbReference type="PANTHER" id="PTHR30607">
    <property type="entry name" value="POTASSIUM-TRANSPORTING ATPASE A CHAIN"/>
    <property type="match status" value="1"/>
</dbReference>
<dbReference type="GO" id="GO:0016787">
    <property type="term" value="F:hydrolase activity"/>
    <property type="evidence" value="ECO:0007669"/>
    <property type="project" value="UniProtKB-KW"/>
</dbReference>
<dbReference type="KEGG" id="sur:STAUR_0217"/>
<dbReference type="RefSeq" id="WP_002611611.1">
    <property type="nucleotide sequence ID" value="NC_014623.1"/>
</dbReference>
<evidence type="ECO:0000256" key="2">
    <source>
        <dbReference type="ARBA" id="ARBA00022475"/>
    </source>
</evidence>
<comment type="subcellular location">
    <subcellularLocation>
        <location evidence="9">Cell inner membrane</location>
        <topology evidence="9">Multi-pass membrane protein</topology>
    </subcellularLocation>
</comment>
<keyword evidence="7 9" id="KW-0406">Ion transport</keyword>
<dbReference type="HAMAP" id="MF_00275">
    <property type="entry name" value="KdpA"/>
    <property type="match status" value="1"/>
</dbReference>
<dbReference type="STRING" id="378806.STAUR_0217"/>
<evidence type="ECO:0000313" key="13">
    <source>
        <dbReference type="Proteomes" id="UP000032702"/>
    </source>
</evidence>
<dbReference type="GO" id="GO:0030955">
    <property type="term" value="F:potassium ion binding"/>
    <property type="evidence" value="ECO:0007669"/>
    <property type="project" value="UniProtKB-UniRule"/>
</dbReference>
<dbReference type="EMBL" id="CP002271">
    <property type="protein sequence ID" value="ADO68026.1"/>
    <property type="molecule type" value="Genomic_DNA"/>
</dbReference>
<evidence type="ECO:0000313" key="12">
    <source>
        <dbReference type="Proteomes" id="UP000001351"/>
    </source>
</evidence>
<feature type="transmembrane region" description="Helical" evidence="9">
    <location>
        <begin position="180"/>
        <end position="202"/>
    </location>
</feature>
<dbReference type="EMBL" id="AAMD01000013">
    <property type="protein sequence ID" value="EAU68703.1"/>
    <property type="molecule type" value="Genomic_DNA"/>
</dbReference>
<keyword evidence="1 9" id="KW-0813">Transport</keyword>
<dbReference type="PANTHER" id="PTHR30607:SF2">
    <property type="entry name" value="POTASSIUM-TRANSPORTING ATPASE POTASSIUM-BINDING SUBUNIT"/>
    <property type="match status" value="1"/>
</dbReference>
<keyword evidence="4 9" id="KW-0812">Transmembrane</keyword>
<proteinExistence type="inferred from homology"/>
<comment type="subunit">
    <text evidence="9">The system is composed of three essential subunits: KdpA, KdpB and KdpC.</text>
</comment>
<keyword evidence="3 9" id="KW-0633">Potassium transport</keyword>
<dbReference type="Proteomes" id="UP000032702">
    <property type="component" value="Unassembled WGS sequence"/>
</dbReference>
<evidence type="ECO:0000313" key="11">
    <source>
        <dbReference type="EMBL" id="EAU68703.1"/>
    </source>
</evidence>
<evidence type="ECO:0000256" key="3">
    <source>
        <dbReference type="ARBA" id="ARBA00022538"/>
    </source>
</evidence>
<dbReference type="OrthoDB" id="9763796at2"/>
<dbReference type="AlphaFoldDB" id="Q09AH8"/>
<dbReference type="PIRSF" id="PIRSF001294">
    <property type="entry name" value="K_ATPaseA"/>
    <property type="match status" value="1"/>
</dbReference>
<protein>
    <recommendedName>
        <fullName evidence="9">Potassium-transporting ATPase potassium-binding subunit</fullName>
    </recommendedName>
    <alternativeName>
        <fullName evidence="9">ATP phosphohydrolase [potassium-transporting] A chain</fullName>
    </alternativeName>
    <alternativeName>
        <fullName evidence="9">Potassium-binding and translocating subunit A</fullName>
    </alternativeName>
    <alternativeName>
        <fullName evidence="9">Potassium-translocating ATPase A chain</fullName>
    </alternativeName>
</protein>
<accession>Q09AH8</accession>
<dbReference type="InterPro" id="IPR004623">
    <property type="entry name" value="KdpA"/>
</dbReference>
<dbReference type="eggNOG" id="COG2060">
    <property type="taxonomic scope" value="Bacteria"/>
</dbReference>
<evidence type="ECO:0000313" key="10">
    <source>
        <dbReference type="EMBL" id="ADO68026.1"/>
    </source>
</evidence>
<dbReference type="GO" id="GO:0008556">
    <property type="term" value="F:P-type potassium transmembrane transporter activity"/>
    <property type="evidence" value="ECO:0007669"/>
    <property type="project" value="InterPro"/>
</dbReference>
<feature type="transmembrane region" description="Helical" evidence="9">
    <location>
        <begin position="424"/>
        <end position="445"/>
    </location>
</feature>
<sequence>MTLTGWLQILVFFALVLALTKPLGGYLYRVFEGRPPLPQVLGPVERGLFRLCGVDPSREQTWGQYTRALLAFSLFGVLLLDALQRLQHVLPLNPQGLPAVGPALAFNTAASFTANTNWQSYAGESTMSHFSQMVGLTWQNFVSAAAGLGVALALARGFTRRLGPEGPKTLGNFWGDLVRGVLYVLLPLCVVYALFLVSQGVLQNLDAARELTTLEGAKQTLAMGPVASQEAIKMLGTNGGGFFNANSAHPFENPTPLTNLVQMLSIFAIPAALTHAYGRMAGDTRQGWALFAAMSVLFFVGVAAAYAAESQGNPALAAAQVAQAGNMEGKEVRFGIAASTLFATVTTDASCGAVNAMHDSFTPLGGLVPMVNMQLGEVIFGGVGAGLYGMLVMGVLAVFIAGLMVGRTPEYLGKKIEAREMKLVMLYVLIFPLLILGLSGGAAVLPQGTSSLNNAGPHGLSELLYAFTSGTSNNGSAFAGLNANTPFWNISLGLAMLAGRFLMIVPVLAIAGSMVGKKGVPVGPGTFPTHGLLFTGLLVSVVVIVGALTFFPALSLSPLVEHFLAGAGKVF</sequence>
<keyword evidence="12" id="KW-1185">Reference proteome</keyword>
<dbReference type="Pfam" id="PF03814">
    <property type="entry name" value="KdpA"/>
    <property type="match status" value="1"/>
</dbReference>
<organism evidence="11 13">
    <name type="scientific">Stigmatella aurantiaca (strain DW4/3-1)</name>
    <dbReference type="NCBI Taxonomy" id="378806"/>
    <lineage>
        <taxon>Bacteria</taxon>
        <taxon>Pseudomonadati</taxon>
        <taxon>Myxococcota</taxon>
        <taxon>Myxococcia</taxon>
        <taxon>Myxococcales</taxon>
        <taxon>Cystobacterineae</taxon>
        <taxon>Archangiaceae</taxon>
        <taxon>Stigmatella</taxon>
    </lineage>
</organism>
<feature type="transmembrane region" description="Helical" evidence="9">
    <location>
        <begin position="378"/>
        <end position="403"/>
    </location>
</feature>
<keyword evidence="6 9" id="KW-1133">Transmembrane helix</keyword>
<evidence type="ECO:0000256" key="9">
    <source>
        <dbReference type="HAMAP-Rule" id="MF_00275"/>
    </source>
</evidence>
<keyword evidence="2 9" id="KW-1003">Cell membrane</keyword>
<keyword evidence="8 9" id="KW-0472">Membrane</keyword>
<feature type="transmembrane region" description="Helical" evidence="9">
    <location>
        <begin position="138"/>
        <end position="159"/>
    </location>
</feature>
<evidence type="ECO:0000256" key="7">
    <source>
        <dbReference type="ARBA" id="ARBA00023065"/>
    </source>
</evidence>
<dbReference type="Proteomes" id="UP000001351">
    <property type="component" value="Chromosome"/>
</dbReference>
<evidence type="ECO:0000256" key="1">
    <source>
        <dbReference type="ARBA" id="ARBA00022448"/>
    </source>
</evidence>
<feature type="transmembrane region" description="Helical" evidence="9">
    <location>
        <begin position="487"/>
        <end position="511"/>
    </location>
</feature>
<feature type="transmembrane region" description="Helical" evidence="9">
    <location>
        <begin position="289"/>
        <end position="308"/>
    </location>
</feature>
<dbReference type="PATRIC" id="fig|378806.16.peg.8077"/>
<dbReference type="GO" id="GO:0005886">
    <property type="term" value="C:plasma membrane"/>
    <property type="evidence" value="ECO:0007669"/>
    <property type="project" value="UniProtKB-SubCell"/>
</dbReference>
<name>Q09AH8_STIAD</name>
<comment type="function">
    <text evidence="9">Part of the high-affinity ATP-driven potassium transport (or Kdp) system, which catalyzes the hydrolysis of ATP coupled with the electrogenic transport of potassium into the cytoplasm. This subunit binds the periplasmic potassium ions and delivers the ions to the membrane domain of KdpB through an intramembrane tunnel.</text>
</comment>
<evidence type="ECO:0000256" key="8">
    <source>
        <dbReference type="ARBA" id="ARBA00023136"/>
    </source>
</evidence>
<evidence type="ECO:0000256" key="6">
    <source>
        <dbReference type="ARBA" id="ARBA00022989"/>
    </source>
</evidence>
<dbReference type="NCBIfam" id="TIGR00680">
    <property type="entry name" value="kdpA"/>
    <property type="match status" value="1"/>
</dbReference>
<dbReference type="HOGENOM" id="CLU_018614_3_0_7"/>
<comment type="similarity">
    <text evidence="9">Belongs to the KdpA family.</text>
</comment>